<evidence type="ECO:0000313" key="4">
    <source>
        <dbReference type="EMBL" id="PRY28564.1"/>
    </source>
</evidence>
<proteinExistence type="predicted"/>
<evidence type="ECO:0000313" key="5">
    <source>
        <dbReference type="Proteomes" id="UP000238375"/>
    </source>
</evidence>
<comment type="subunit">
    <text evidence="2">Monomer.</text>
</comment>
<keyword evidence="3" id="KW-0106">Calcium</keyword>
<dbReference type="GO" id="GO:0004034">
    <property type="term" value="F:aldose 1-epimerase activity"/>
    <property type="evidence" value="ECO:0007669"/>
    <property type="project" value="TreeGrafter"/>
</dbReference>
<organism evidence="4 5">
    <name type="scientific">Spirosoma oryzae</name>
    <dbReference type="NCBI Taxonomy" id="1469603"/>
    <lineage>
        <taxon>Bacteria</taxon>
        <taxon>Pseudomonadati</taxon>
        <taxon>Bacteroidota</taxon>
        <taxon>Cytophagia</taxon>
        <taxon>Cytophagales</taxon>
        <taxon>Cytophagaceae</taxon>
        <taxon>Spirosoma</taxon>
    </lineage>
</organism>
<name>A0A2T0S579_9BACT</name>
<dbReference type="InterPro" id="IPR011013">
    <property type="entry name" value="Gal_mutarotase_sf_dom"/>
</dbReference>
<dbReference type="SUPFAM" id="SSF74650">
    <property type="entry name" value="Galactose mutarotase-like"/>
    <property type="match status" value="1"/>
</dbReference>
<dbReference type="InterPro" id="IPR008183">
    <property type="entry name" value="Aldose_1/G6P_1-epimerase"/>
</dbReference>
<dbReference type="InterPro" id="IPR014718">
    <property type="entry name" value="GH-type_carb-bd"/>
</dbReference>
<dbReference type="Gene3D" id="2.70.98.10">
    <property type="match status" value="1"/>
</dbReference>
<reference evidence="4 5" key="1">
    <citation type="submission" date="2018-03" db="EMBL/GenBank/DDBJ databases">
        <title>Genomic Encyclopedia of Archaeal and Bacterial Type Strains, Phase II (KMG-II): from individual species to whole genera.</title>
        <authorList>
            <person name="Goeker M."/>
        </authorList>
    </citation>
    <scope>NUCLEOTIDE SEQUENCE [LARGE SCALE GENOMIC DNA]</scope>
    <source>
        <strain evidence="4 5">DSM 28354</strain>
    </source>
</reference>
<dbReference type="AlphaFoldDB" id="A0A2T0S579"/>
<dbReference type="PANTHER" id="PTHR10091:SF0">
    <property type="entry name" value="GALACTOSE MUTAROTASE"/>
    <property type="match status" value="1"/>
</dbReference>
<dbReference type="CDD" id="cd01081">
    <property type="entry name" value="Aldose_epim"/>
    <property type="match status" value="1"/>
</dbReference>
<comment type="cofactor">
    <cofactor evidence="1">
        <name>Ca(2+)</name>
        <dbReference type="ChEBI" id="CHEBI:29108"/>
    </cofactor>
</comment>
<dbReference type="Proteomes" id="UP000238375">
    <property type="component" value="Unassembled WGS sequence"/>
</dbReference>
<protein>
    <submittedName>
        <fullName evidence="4">Aldose 1-epimerase</fullName>
    </submittedName>
</protein>
<keyword evidence="5" id="KW-1185">Reference proteome</keyword>
<dbReference type="GO" id="GO:0030246">
    <property type="term" value="F:carbohydrate binding"/>
    <property type="evidence" value="ECO:0007669"/>
    <property type="project" value="InterPro"/>
</dbReference>
<evidence type="ECO:0000256" key="3">
    <source>
        <dbReference type="ARBA" id="ARBA00022837"/>
    </source>
</evidence>
<evidence type="ECO:0000256" key="2">
    <source>
        <dbReference type="ARBA" id="ARBA00011245"/>
    </source>
</evidence>
<evidence type="ECO:0000256" key="1">
    <source>
        <dbReference type="ARBA" id="ARBA00001913"/>
    </source>
</evidence>
<dbReference type="OrthoDB" id="9808779at2"/>
<dbReference type="Pfam" id="PF01263">
    <property type="entry name" value="Aldose_epim"/>
    <property type="match status" value="1"/>
</dbReference>
<comment type="caution">
    <text evidence="4">The sequence shown here is derived from an EMBL/GenBank/DDBJ whole genome shotgun (WGS) entry which is preliminary data.</text>
</comment>
<dbReference type="GO" id="GO:0033499">
    <property type="term" value="P:galactose catabolic process via UDP-galactose, Leloir pathway"/>
    <property type="evidence" value="ECO:0007669"/>
    <property type="project" value="TreeGrafter"/>
</dbReference>
<dbReference type="RefSeq" id="WP_106140335.1">
    <property type="nucleotide sequence ID" value="NZ_PVTE01000029.1"/>
</dbReference>
<dbReference type="EMBL" id="PVTE01000029">
    <property type="protein sequence ID" value="PRY28564.1"/>
    <property type="molecule type" value="Genomic_DNA"/>
</dbReference>
<accession>A0A2T0S579</accession>
<sequence>MAYTITSEPFGVLPDQHDPILEYTITDTETGEYMTIVPGYGGIVRRLALRKNEKLIPILYAPISLEGMIADESYASALMFPYPSRIKHGTYRFEGEAYALRLNELNRDNSIHGFVNDKPFEVTNKEVTSTEACLTIRYQNKGDVVGYPFPFDFTVTYSLRKTAGPTVMHLTYEALNTGSRTCPVAFGWHPYFTFNGQSVDTLTITMADRAPIVLDQKTMIPTGREEFREKGPLPLANVQLDNAYELKPNEEGFVETSLRSDAADASIVVRQQTGPGKLNYLVCYTPPRRESVAIEALTANVDAFNNGEGLVALAPGHTFCGDISVRLD</sequence>
<dbReference type="PANTHER" id="PTHR10091">
    <property type="entry name" value="ALDOSE-1-EPIMERASE"/>
    <property type="match status" value="1"/>
</dbReference>
<dbReference type="GO" id="GO:0006006">
    <property type="term" value="P:glucose metabolic process"/>
    <property type="evidence" value="ECO:0007669"/>
    <property type="project" value="TreeGrafter"/>
</dbReference>
<gene>
    <name evidence="4" type="ORF">CLV58_12943</name>
</gene>